<dbReference type="InterPro" id="IPR047525">
    <property type="entry name" value="TfoX-like"/>
</dbReference>
<dbReference type="Gene3D" id="3.30.1460.30">
    <property type="entry name" value="YgaC/TfoX-N like chaperone"/>
    <property type="match status" value="1"/>
</dbReference>
<dbReference type="InterPro" id="IPR007076">
    <property type="entry name" value="TfoX_N"/>
</dbReference>
<keyword evidence="3" id="KW-1185">Reference proteome</keyword>
<dbReference type="OrthoDB" id="1524907at2"/>
<evidence type="ECO:0000313" key="2">
    <source>
        <dbReference type="EMBL" id="RLP77223.1"/>
    </source>
</evidence>
<accession>A0A3L7AA93</accession>
<dbReference type="SUPFAM" id="SSF159894">
    <property type="entry name" value="YgaC/TfoX-N like"/>
    <property type="match status" value="1"/>
</dbReference>
<comment type="caution">
    <text evidence="2">The sequence shown here is derived from an EMBL/GenBank/DDBJ whole genome shotgun (WGS) entry which is preliminary data.</text>
</comment>
<dbReference type="Pfam" id="PF04993">
    <property type="entry name" value="TfoX_N"/>
    <property type="match status" value="1"/>
</dbReference>
<feature type="domain" description="TfoX N-terminal" evidence="1">
    <location>
        <begin position="1"/>
        <end position="79"/>
    </location>
</feature>
<gene>
    <name evidence="2" type="ORF">D9R14_14335</name>
</gene>
<sequence length="95" mass="10370">MFGGHGIYRDGTMFALEAGGTLYLKADAAFGGELEGRGSEPFSYVASNGRRTVMSYWRVPEAAMDDPEDLAALSRRAFEIARRAPAKPRRAKAAR</sequence>
<proteinExistence type="predicted"/>
<dbReference type="Proteomes" id="UP000269692">
    <property type="component" value="Unassembled WGS sequence"/>
</dbReference>
<dbReference type="EMBL" id="RCTF01000011">
    <property type="protein sequence ID" value="RLP77223.1"/>
    <property type="molecule type" value="Genomic_DNA"/>
</dbReference>
<name>A0A3L7AA93_9HYPH</name>
<dbReference type="PANTHER" id="PTHR36121:SF1">
    <property type="entry name" value="PROTEIN SXY"/>
    <property type="match status" value="1"/>
</dbReference>
<protein>
    <submittedName>
        <fullName evidence="2">TfoX family protein</fullName>
    </submittedName>
</protein>
<dbReference type="AlphaFoldDB" id="A0A3L7AA93"/>
<evidence type="ECO:0000259" key="1">
    <source>
        <dbReference type="Pfam" id="PF04993"/>
    </source>
</evidence>
<organism evidence="2 3">
    <name type="scientific">Xanthobacter tagetidis</name>
    <dbReference type="NCBI Taxonomy" id="60216"/>
    <lineage>
        <taxon>Bacteria</taxon>
        <taxon>Pseudomonadati</taxon>
        <taxon>Pseudomonadota</taxon>
        <taxon>Alphaproteobacteria</taxon>
        <taxon>Hyphomicrobiales</taxon>
        <taxon>Xanthobacteraceae</taxon>
        <taxon>Xanthobacter</taxon>
    </lineage>
</organism>
<evidence type="ECO:0000313" key="3">
    <source>
        <dbReference type="Proteomes" id="UP000269692"/>
    </source>
</evidence>
<dbReference type="PANTHER" id="PTHR36121">
    <property type="entry name" value="PROTEIN SXY"/>
    <property type="match status" value="1"/>
</dbReference>
<reference evidence="2 3" key="1">
    <citation type="submission" date="2018-10" db="EMBL/GenBank/DDBJ databases">
        <title>Xanthobacter tagetidis genome sequencing and assembly.</title>
        <authorList>
            <person name="Maclea K.S."/>
            <person name="Goen A.E."/>
            <person name="Fatima S.A."/>
        </authorList>
    </citation>
    <scope>NUCLEOTIDE SEQUENCE [LARGE SCALE GENOMIC DNA]</scope>
    <source>
        <strain evidence="2 3">ATCC 700314</strain>
    </source>
</reference>